<feature type="transmembrane region" description="Helical" evidence="13">
    <location>
        <begin position="136"/>
        <end position="155"/>
    </location>
</feature>
<keyword evidence="10 13" id="KW-0472">Membrane</keyword>
<evidence type="ECO:0000256" key="10">
    <source>
        <dbReference type="ARBA" id="ARBA00023136"/>
    </source>
</evidence>
<proteinExistence type="inferred from homology"/>
<keyword evidence="15" id="KW-1185">Reference proteome</keyword>
<dbReference type="WormBase" id="CBG21231">
    <property type="protein sequence ID" value="CBP49160"/>
    <property type="gene ID" value="WBGene00040071"/>
</dbReference>
<name>A8XZJ4_CAEBR</name>
<protein>
    <recommendedName>
        <fullName evidence="4 13">Very-long-chain (3R)-3-hydroxyacyl-CoA dehydratase</fullName>
        <ecNumber evidence="4 13">4.2.1.134</ecNumber>
    </recommendedName>
</protein>
<evidence type="ECO:0000313" key="15">
    <source>
        <dbReference type="Proteomes" id="UP000008549"/>
    </source>
</evidence>
<dbReference type="eggNOG" id="KOG3572">
    <property type="taxonomic scope" value="Eukaryota"/>
</dbReference>
<evidence type="ECO:0000256" key="13">
    <source>
        <dbReference type="RuleBase" id="RU363109"/>
    </source>
</evidence>
<evidence type="ECO:0000313" key="14">
    <source>
        <dbReference type="EMBL" id="CAP37993.2"/>
    </source>
</evidence>
<evidence type="ECO:0000256" key="8">
    <source>
        <dbReference type="ARBA" id="ARBA00022989"/>
    </source>
</evidence>
<dbReference type="HOGENOM" id="CLU_593444_0_0_1"/>
<dbReference type="UniPathway" id="UPA00094"/>
<evidence type="ECO:0000256" key="4">
    <source>
        <dbReference type="ARBA" id="ARBA00013122"/>
    </source>
</evidence>
<evidence type="ECO:0000256" key="9">
    <source>
        <dbReference type="ARBA" id="ARBA00023098"/>
    </source>
</evidence>
<comment type="caution">
    <text evidence="13">Lacks conserved residue(s) required for the propagation of feature annotation.</text>
</comment>
<gene>
    <name evidence="14 16" type="ORF">CBG21231</name>
    <name evidence="14" type="ORF">CBG_21231</name>
</gene>
<comment type="subcellular location">
    <subcellularLocation>
        <location evidence="13">Endoplasmic reticulum membrane</location>
        <topology evidence="13">Multi-pass membrane protein</topology>
    </subcellularLocation>
    <subcellularLocation>
        <location evidence="1">Membrane</location>
        <topology evidence="1">Multi-pass membrane protein</topology>
    </subcellularLocation>
</comment>
<dbReference type="EC" id="4.2.1.134" evidence="4 13"/>
<keyword evidence="8 13" id="KW-1133">Transmembrane helix</keyword>
<feature type="transmembrane region" description="Helical" evidence="13">
    <location>
        <begin position="40"/>
        <end position="58"/>
    </location>
</feature>
<dbReference type="CTD" id="8584825"/>
<dbReference type="InterPro" id="IPR007482">
    <property type="entry name" value="Tyr_Pase-like_PTPLA"/>
</dbReference>
<evidence type="ECO:0000256" key="6">
    <source>
        <dbReference type="ARBA" id="ARBA00022692"/>
    </source>
</evidence>
<evidence type="ECO:0000256" key="7">
    <source>
        <dbReference type="ARBA" id="ARBA00022832"/>
    </source>
</evidence>
<dbReference type="GO" id="GO:0006633">
    <property type="term" value="P:fatty acid biosynthetic process"/>
    <property type="evidence" value="ECO:0007669"/>
    <property type="project" value="UniProtKB-UniPathway"/>
</dbReference>
<evidence type="ECO:0000313" key="16">
    <source>
        <dbReference type="WormBase" id="CBG21231"/>
    </source>
</evidence>
<dbReference type="Pfam" id="PF04387">
    <property type="entry name" value="PTPLA"/>
    <property type="match status" value="1"/>
</dbReference>
<feature type="transmembrane region" description="Helical" evidence="13">
    <location>
        <begin position="7"/>
        <end position="28"/>
    </location>
</feature>
<evidence type="ECO:0000256" key="3">
    <source>
        <dbReference type="ARBA" id="ARBA00007811"/>
    </source>
</evidence>
<comment type="catalytic activity">
    <reaction evidence="13">
        <text>a very-long-chain (3R)-3-hydroxyacyl-CoA = a very-long-chain (2E)-enoyl-CoA + H2O</text>
        <dbReference type="Rhea" id="RHEA:45812"/>
        <dbReference type="ChEBI" id="CHEBI:15377"/>
        <dbReference type="ChEBI" id="CHEBI:83728"/>
        <dbReference type="ChEBI" id="CHEBI:85440"/>
        <dbReference type="EC" id="4.2.1.134"/>
    </reaction>
</comment>
<comment type="function">
    <text evidence="13">Catalyzes the third of the four reactions of the long-chain fatty acids elongation cycle. This endoplasmic reticulum-bound enzymatic process, allows the addition of two carbons to the chain of long- and very long-chain fatty acids/VLCFAs per cycle. This enzyme catalyzes the dehydration of the 3-hydroxyacyl-CoA intermediate into trans-2,3-enoyl-CoA, within each cycle of fatty acid elongation. Thereby, it participates to the production of VLCFAs of different chain lengths that are involved in multiple biological processes as precursors of membrane lipids and lipid mediators.</text>
</comment>
<dbReference type="EMBL" id="HE600921">
    <property type="protein sequence ID" value="CAP37993.2"/>
    <property type="molecule type" value="Genomic_DNA"/>
</dbReference>
<dbReference type="AlphaFoldDB" id="A8XZJ4"/>
<dbReference type="KEGG" id="cbr:CBG_21231"/>
<dbReference type="GO" id="GO:0102158">
    <property type="term" value="F:very-long-chain (3R)-3-hydroxyacyl-CoA dehydratase activity"/>
    <property type="evidence" value="ECO:0007669"/>
    <property type="project" value="UniProtKB-EC"/>
</dbReference>
<organism evidence="14 15">
    <name type="scientific">Caenorhabditis briggsae</name>
    <dbReference type="NCBI Taxonomy" id="6238"/>
    <lineage>
        <taxon>Eukaryota</taxon>
        <taxon>Metazoa</taxon>
        <taxon>Ecdysozoa</taxon>
        <taxon>Nematoda</taxon>
        <taxon>Chromadorea</taxon>
        <taxon>Rhabditida</taxon>
        <taxon>Rhabditina</taxon>
        <taxon>Rhabditomorpha</taxon>
        <taxon>Rhabditoidea</taxon>
        <taxon>Rhabditidae</taxon>
        <taxon>Peloderinae</taxon>
        <taxon>Caenorhabditis</taxon>
    </lineage>
</organism>
<dbReference type="GeneID" id="8584825"/>
<dbReference type="GO" id="GO:0005789">
    <property type="term" value="C:endoplasmic reticulum membrane"/>
    <property type="evidence" value="ECO:0007669"/>
    <property type="project" value="UniProtKB-SubCell"/>
</dbReference>
<evidence type="ECO:0000256" key="12">
    <source>
        <dbReference type="ARBA" id="ARBA00023239"/>
    </source>
</evidence>
<dbReference type="PANTHER" id="PTHR11035:SF35">
    <property type="entry name" value="VERY-LONG-CHAIN (3R)-3-HYDROXYACYL-COA DEHYDRATASE"/>
    <property type="match status" value="1"/>
</dbReference>
<sequence>MGALKDMILFIYTLILFVLHAAGFYQLFHEEFLTSQGFQYHQMVGYLMIITAIQYLDIPFSFFLTRSNPVVVFMQVSGRMFVLWVASHMSGWHGARFTLVAVYLLSELCRGPYYLATCLRTPNRHLTWIRYNAFKLLYPVGFSCEALVFLNYWFVAKKTPIDYRNPQFLAAIPFTVHVTLFRPKDVPQDEVEGFEGWCERPSVKADEPKLSILHVANMHEEEGAALIREPLFDRDAFDDELNSRYFNTMYSYYFQVPDASTYEKSVTKLRHHGLDKLNWSSFDVSFRAIFDDTLYSEQMKCFSATFLVVFHPTDILKTPLTEKQEEGKGIEFRDPKEFESPNEAWYSRLTKLLLLMNKLQYPKQPPDPRDLKERVPKLKRDDFTMKYVMEAFKSTPYVGLISTNERQLQVIHPNNMFVIYDFALWLRYNVEGISSRKRAMNYIRRVEDAKYLQIITTSKCC</sequence>
<keyword evidence="5 13" id="KW-0444">Lipid biosynthesis</keyword>
<evidence type="ECO:0000256" key="5">
    <source>
        <dbReference type="ARBA" id="ARBA00022516"/>
    </source>
</evidence>
<reference evidence="14 15" key="2">
    <citation type="journal article" date="2011" name="PLoS Genet.">
        <title>Caenorhabditis briggsae recombinant inbred line genotypes reveal inter-strain incompatibility and the evolution of recombination.</title>
        <authorList>
            <person name="Ross J.A."/>
            <person name="Koboldt D.C."/>
            <person name="Staisch J.E."/>
            <person name="Chamberlin H.M."/>
            <person name="Gupta B.P."/>
            <person name="Miller R.D."/>
            <person name="Baird S.E."/>
            <person name="Haag E.S."/>
        </authorList>
    </citation>
    <scope>NUCLEOTIDE SEQUENCE [LARGE SCALE GENOMIC DNA]</scope>
    <source>
        <strain evidence="14 15">AF16</strain>
    </source>
</reference>
<evidence type="ECO:0000256" key="11">
    <source>
        <dbReference type="ARBA" id="ARBA00023160"/>
    </source>
</evidence>
<keyword evidence="6 13" id="KW-0812">Transmembrane</keyword>
<keyword evidence="7 13" id="KW-0276">Fatty acid metabolism</keyword>
<reference evidence="14 15" key="1">
    <citation type="journal article" date="2003" name="PLoS Biol.">
        <title>The genome sequence of Caenorhabditis briggsae: a platform for comparative genomics.</title>
        <authorList>
            <person name="Stein L.D."/>
            <person name="Bao Z."/>
            <person name="Blasiar D."/>
            <person name="Blumenthal T."/>
            <person name="Brent M.R."/>
            <person name="Chen N."/>
            <person name="Chinwalla A."/>
            <person name="Clarke L."/>
            <person name="Clee C."/>
            <person name="Coghlan A."/>
            <person name="Coulson A."/>
            <person name="D'Eustachio P."/>
            <person name="Fitch D.H."/>
            <person name="Fulton L.A."/>
            <person name="Fulton R.E."/>
            <person name="Griffiths-Jones S."/>
            <person name="Harris T.W."/>
            <person name="Hillier L.W."/>
            <person name="Kamath R."/>
            <person name="Kuwabara P.E."/>
            <person name="Mardis E.R."/>
            <person name="Marra M.A."/>
            <person name="Miner T.L."/>
            <person name="Minx P."/>
            <person name="Mullikin J.C."/>
            <person name="Plumb R.W."/>
            <person name="Rogers J."/>
            <person name="Schein J.E."/>
            <person name="Sohrmann M."/>
            <person name="Spieth J."/>
            <person name="Stajich J.E."/>
            <person name="Wei C."/>
            <person name="Willey D."/>
            <person name="Wilson R.K."/>
            <person name="Durbin R."/>
            <person name="Waterston R.H."/>
        </authorList>
    </citation>
    <scope>NUCLEOTIDE SEQUENCE [LARGE SCALE GENOMIC DNA]</scope>
    <source>
        <strain evidence="14 15">AF16</strain>
    </source>
</reference>
<keyword evidence="11 13" id="KW-0275">Fatty acid biosynthesis</keyword>
<evidence type="ECO:0000256" key="2">
    <source>
        <dbReference type="ARBA" id="ARBA00005194"/>
    </source>
</evidence>
<dbReference type="RefSeq" id="XP_045097216.1">
    <property type="nucleotide sequence ID" value="XM_045244563.1"/>
</dbReference>
<keyword evidence="9 13" id="KW-0443">Lipid metabolism</keyword>
<dbReference type="STRING" id="6238.A8XZJ4"/>
<comment type="similarity">
    <text evidence="3 13">Belongs to the very long-chain fatty acids dehydratase HACD family.</text>
</comment>
<evidence type="ECO:0000256" key="1">
    <source>
        <dbReference type="ARBA" id="ARBA00004141"/>
    </source>
</evidence>
<keyword evidence="13" id="KW-0256">Endoplasmic reticulum</keyword>
<accession>A8XZJ4</accession>
<dbReference type="InParanoid" id="A8XZJ4"/>
<keyword evidence="12 13" id="KW-0456">Lyase</keyword>
<dbReference type="PANTHER" id="PTHR11035">
    <property type="entry name" value="VERY-LONG-CHAIN (3R)-3-HYDROXYACYL-COA DEHYDRATASE"/>
    <property type="match status" value="1"/>
</dbReference>
<dbReference type="Proteomes" id="UP000008549">
    <property type="component" value="Unassembled WGS sequence"/>
</dbReference>
<comment type="pathway">
    <text evidence="2 13">Lipid metabolism; fatty acid biosynthesis.</text>
</comment>
<dbReference type="eggNOG" id="KOG3187">
    <property type="taxonomic scope" value="Eukaryota"/>
</dbReference>